<comment type="similarity">
    <text evidence="2">Belongs to the LysR transcriptional regulatory family.</text>
</comment>
<feature type="transmembrane region" description="Helical" evidence="7">
    <location>
        <begin position="487"/>
        <end position="509"/>
    </location>
</feature>
<feature type="transmembrane region" description="Helical" evidence="7">
    <location>
        <begin position="256"/>
        <end position="274"/>
    </location>
</feature>
<dbReference type="InterPro" id="IPR010293">
    <property type="entry name" value="Sbt_1"/>
</dbReference>
<evidence type="ECO:0000256" key="5">
    <source>
        <dbReference type="ARBA" id="ARBA00023125"/>
    </source>
</evidence>
<dbReference type="Proteomes" id="UP001642464">
    <property type="component" value="Unassembled WGS sequence"/>
</dbReference>
<keyword evidence="5" id="KW-0238">DNA-binding</keyword>
<dbReference type="SUPFAM" id="SSF46785">
    <property type="entry name" value="Winged helix' DNA-binding domain"/>
    <property type="match status" value="1"/>
</dbReference>
<keyword evidence="7" id="KW-0812">Transmembrane</keyword>
<feature type="transmembrane region" description="Helical" evidence="7">
    <location>
        <begin position="454"/>
        <end position="475"/>
    </location>
</feature>
<evidence type="ECO:0000256" key="1">
    <source>
        <dbReference type="ARBA" id="ARBA00003782"/>
    </source>
</evidence>
<feature type="transmembrane region" description="Helical" evidence="7">
    <location>
        <begin position="224"/>
        <end position="244"/>
    </location>
</feature>
<evidence type="ECO:0000259" key="8">
    <source>
        <dbReference type="PROSITE" id="PS50931"/>
    </source>
</evidence>
<keyword evidence="7" id="KW-1133">Transmembrane helix</keyword>
<dbReference type="InterPro" id="IPR005119">
    <property type="entry name" value="LysR_subst-bd"/>
</dbReference>
<dbReference type="InterPro" id="IPR000847">
    <property type="entry name" value="LysR_HTH_N"/>
</dbReference>
<keyword evidence="7" id="KW-0472">Membrane</keyword>
<sequence>MIHSTSTHYLTAHSLASVRHELQRLRDEDLPLNLGIHASDTLVDQHTVALAFGTPIVWLPLPTLSFRRATSSGIWETLCGLLDDFRFDRLIFCENSWTKRVEASRSDRVTTPSTAPRRESIVARMVQQQERLAEAKASFATEIEWILSQTEIKQRIAEEKLQVVGCFELLESGIHLEFDPQTRSFAPLKRMMGIRLLTPRLLLTSPRNALPETTPESEPQMESFFLENVLTPPVLFFFLGLFAVWIRSDLCLPEQIAKFLSIYLLMAIGVHGGVELAQSGLTAEVALVLGIATLAAAAIPLWTFFILRTRLDVYNAAAIAATYGSISAVTFVTAVGVLQSMDMEYSGHMVAAMAMMESPAIVVGVLLARRFATPSPDQLAPQRNNWTTLVREAFASGPILLLTGSLAIGFICGPTGWSSLKPVLGEPFKGVLALFLLDMGTIAARSLKRLPEQSLFLMSFAVGAAVIHAGLGIFAGKVMGLTPGDTLLLAILLGSASYIAVPAAARLALPEANPGLYVPMSLGHSIVAADWLNYHHLLYFWTVAREGSISAACEQLHLAQPTISGQLRKLEQRVGGKLYRRIDRKLVLTELGQTVFKYADEMFTIGQELSEVLQGQPTGRPLKLNVGGPEVLPKLIAYRLLEPALQLADSVQLVCHEAPQSQLLARLASHELDVVFSDAPAGSFTHIRAFNHMLGECGVGVFGTSKLLKQFAHSPPHSLYDAPFLLPASGTALRRSLDQWLLQTDVPVRVVAEFDDTALMKVFAEADHGFIPAPLVIEEQLQRQFNLERLCMIPDVKEQFYAITVERKLRHSAVVAISEFAQTKLFRQRKAPERV</sequence>
<dbReference type="PRINTS" id="PR00039">
    <property type="entry name" value="HTHLYSR"/>
</dbReference>
<keyword evidence="6" id="KW-0804">Transcription</keyword>
<accession>A0ABP0HQG6</accession>
<keyword evidence="10" id="KW-1185">Reference proteome</keyword>
<evidence type="ECO:0000256" key="6">
    <source>
        <dbReference type="ARBA" id="ARBA00023163"/>
    </source>
</evidence>
<dbReference type="InterPro" id="IPR036388">
    <property type="entry name" value="WH-like_DNA-bd_sf"/>
</dbReference>
<name>A0ABP0HQG6_9DINO</name>
<keyword evidence="4" id="KW-0805">Transcription regulation</keyword>
<evidence type="ECO:0000256" key="4">
    <source>
        <dbReference type="ARBA" id="ARBA00023015"/>
    </source>
</evidence>
<feature type="transmembrane region" description="Helical" evidence="7">
    <location>
        <begin position="349"/>
        <end position="368"/>
    </location>
</feature>
<feature type="transmembrane region" description="Helical" evidence="7">
    <location>
        <begin position="389"/>
        <end position="411"/>
    </location>
</feature>
<organism evidence="9 10">
    <name type="scientific">Durusdinium trenchii</name>
    <dbReference type="NCBI Taxonomy" id="1381693"/>
    <lineage>
        <taxon>Eukaryota</taxon>
        <taxon>Sar</taxon>
        <taxon>Alveolata</taxon>
        <taxon>Dinophyceae</taxon>
        <taxon>Suessiales</taxon>
        <taxon>Symbiodiniaceae</taxon>
        <taxon>Durusdinium</taxon>
    </lineage>
</organism>
<dbReference type="SUPFAM" id="SSF53850">
    <property type="entry name" value="Periplasmic binding protein-like II"/>
    <property type="match status" value="1"/>
</dbReference>
<evidence type="ECO:0000256" key="3">
    <source>
        <dbReference type="ARBA" id="ARBA00018907"/>
    </source>
</evidence>
<dbReference type="Gene3D" id="3.40.190.290">
    <property type="match status" value="1"/>
</dbReference>
<feature type="transmembrane region" description="Helical" evidence="7">
    <location>
        <begin position="286"/>
        <end position="307"/>
    </location>
</feature>
<protein>
    <recommendedName>
        <fullName evidence="3">Probable RuBisCO transcriptional regulator</fullName>
    </recommendedName>
</protein>
<dbReference type="Pfam" id="PF03466">
    <property type="entry name" value="LysR_substrate"/>
    <property type="match status" value="1"/>
</dbReference>
<evidence type="ECO:0000313" key="10">
    <source>
        <dbReference type="Proteomes" id="UP001642464"/>
    </source>
</evidence>
<dbReference type="EMBL" id="CAXAMM010001394">
    <property type="protein sequence ID" value="CAK8991806.1"/>
    <property type="molecule type" value="Genomic_DNA"/>
</dbReference>
<dbReference type="InterPro" id="IPR036390">
    <property type="entry name" value="WH_DNA-bd_sf"/>
</dbReference>
<gene>
    <name evidence="9" type="ORF">SCF082_LOCUS2820</name>
</gene>
<feature type="transmembrane region" description="Helical" evidence="7">
    <location>
        <begin position="314"/>
        <end position="337"/>
    </location>
</feature>
<dbReference type="NCBIfam" id="NF008284">
    <property type="entry name" value="PRK11062.1"/>
    <property type="match status" value="1"/>
</dbReference>
<feature type="domain" description="HTH lysR-type" evidence="8">
    <location>
        <begin position="532"/>
        <end position="589"/>
    </location>
</feature>
<evidence type="ECO:0000313" key="9">
    <source>
        <dbReference type="EMBL" id="CAK8991806.1"/>
    </source>
</evidence>
<reference evidence="9 10" key="1">
    <citation type="submission" date="2024-02" db="EMBL/GenBank/DDBJ databases">
        <authorList>
            <person name="Chen Y."/>
            <person name="Shah S."/>
            <person name="Dougan E. K."/>
            <person name="Thang M."/>
            <person name="Chan C."/>
        </authorList>
    </citation>
    <scope>NUCLEOTIDE SEQUENCE [LARGE SCALE GENOMIC DNA]</scope>
</reference>
<comment type="caution">
    <text evidence="9">The sequence shown here is derived from an EMBL/GenBank/DDBJ whole genome shotgun (WGS) entry which is preliminary data.</text>
</comment>
<dbReference type="PANTHER" id="PTHR40400:SF1">
    <property type="entry name" value="SLR1512 PROTEIN"/>
    <property type="match status" value="1"/>
</dbReference>
<dbReference type="PROSITE" id="PS50931">
    <property type="entry name" value="HTH_LYSR"/>
    <property type="match status" value="1"/>
</dbReference>
<dbReference type="Pfam" id="PF00126">
    <property type="entry name" value="HTH_1"/>
    <property type="match status" value="1"/>
</dbReference>
<dbReference type="PANTHER" id="PTHR40400">
    <property type="entry name" value="SLR1512 PROTEIN"/>
    <property type="match status" value="1"/>
</dbReference>
<dbReference type="Pfam" id="PF05982">
    <property type="entry name" value="Sbt_1"/>
    <property type="match status" value="1"/>
</dbReference>
<comment type="function">
    <text evidence="1">Trans-acting transcriptional regulator of RuBisCO genes (rbcL and rbcS) expression.</text>
</comment>
<evidence type="ECO:0000256" key="7">
    <source>
        <dbReference type="SAM" id="Phobius"/>
    </source>
</evidence>
<dbReference type="Gene3D" id="1.10.10.10">
    <property type="entry name" value="Winged helix-like DNA-binding domain superfamily/Winged helix DNA-binding domain"/>
    <property type="match status" value="1"/>
</dbReference>
<proteinExistence type="inferred from homology"/>
<evidence type="ECO:0000256" key="2">
    <source>
        <dbReference type="ARBA" id="ARBA00009437"/>
    </source>
</evidence>